<dbReference type="RefSeq" id="WP_011654852.1">
    <property type="nucleotide sequence ID" value="NC_008384.1"/>
</dbReference>
<organism evidence="2 3">
    <name type="scientific">Rhizobium johnstonii (strain DSM 114642 / LMG 32736 / 3841)</name>
    <name type="common">Rhizobium leguminosarum bv. viciae</name>
    <dbReference type="NCBI Taxonomy" id="216596"/>
    <lineage>
        <taxon>Bacteria</taxon>
        <taxon>Pseudomonadati</taxon>
        <taxon>Pseudomonadota</taxon>
        <taxon>Alphaproteobacteria</taxon>
        <taxon>Hyphomicrobiales</taxon>
        <taxon>Rhizobiaceae</taxon>
        <taxon>Rhizobium/Agrobacterium group</taxon>
        <taxon>Rhizobium</taxon>
        <taxon>Rhizobium johnstonii</taxon>
    </lineage>
</organism>
<keyword evidence="3" id="KW-1185">Reference proteome</keyword>
<dbReference type="InterPro" id="IPR014966">
    <property type="entry name" value="FRG-dom"/>
</dbReference>
<dbReference type="GeneID" id="303210811"/>
<name>Q1M6T8_RHIJ3</name>
<gene>
    <name evidence="2" type="ordered locus">pRL110100</name>
</gene>
<protein>
    <recommendedName>
        <fullName evidence="1">FRG domain-containing protein</fullName>
    </recommendedName>
</protein>
<evidence type="ECO:0000313" key="3">
    <source>
        <dbReference type="Proteomes" id="UP000006575"/>
    </source>
</evidence>
<sequence length="421" mass="48829">MLPQQRDPDALRRHLDSLPQWPRFQQDTSSIDGLVPSCRVESWEKFIDVMRDPDHRRASREMIYRGQRGCDWPLASTLARQFNGGAIPVAKRQWLLEQFELSMRGRGYDLSMFDDDHAEIEKWAIGQHHGLYTPLLDWTRSPFVALYFAFNRVDDPEVNPSRAVFCINMTALKDEFAEDRLFREPRGHNNTRLVNQAGLFTLTPSGEDNLAAFIIDRLMDEEIIVSEPVTRTLEGVDASTEERVREYEVSDDLASQIKQFICKIHIPNVDRFGCLDMLRKMNIHNGSLFPDAQGASLYCNDWLERLLEEEKRESREREQHKTAYAIASINQAPVESDADRVSHVKNILDQLLPEYDPTMRQNAAEKLDSRFENEASIDWKKSPSKSARVRTRLRQIMAAIGIPEDRRDQVLREIMNFYSSI</sequence>
<keyword evidence="2" id="KW-0614">Plasmid</keyword>
<reference evidence="2 3" key="1">
    <citation type="journal article" date="2006" name="Genome Biol.">
        <title>The genome of Rhizobium leguminosarum has recognizable core and accessory components.</title>
        <authorList>
            <person name="Young J.W."/>
            <person name="Crossman L.C."/>
            <person name="Johnston A.W.B."/>
            <person name="Thomson N.R."/>
            <person name="Ghazoui Z.F."/>
            <person name="Hull K.H."/>
            <person name="Wexler M."/>
            <person name="Curson A.R.J."/>
            <person name="Todd J.D."/>
            <person name="Poole P.S."/>
            <person name="Mauchline T.H."/>
            <person name="East A.K."/>
            <person name="Quail M.A."/>
            <person name="Churcher C."/>
            <person name="Arrowsmith C."/>
            <person name="Cherevach A."/>
            <person name="Chillingworth T."/>
            <person name="Clarke K."/>
            <person name="Cronin A."/>
            <person name="Davis P."/>
            <person name="Fraser A."/>
            <person name="Hance Z."/>
            <person name="Hauser H."/>
            <person name="Jagels K."/>
            <person name="Moule S."/>
            <person name="Mungall K."/>
            <person name="Norbertczak H."/>
            <person name="Rabbinowitsch E."/>
            <person name="Sanders M."/>
            <person name="Simmonds M."/>
            <person name="Whitehead S."/>
            <person name="Parkhill J."/>
        </authorList>
    </citation>
    <scope>NUCLEOTIDE SEQUENCE [LARGE SCALE GENOMIC DNA]</scope>
    <source>
        <strain evidence="3">DSM 114642 / LMG 32736 / 3841</strain>
    </source>
</reference>
<dbReference type="KEGG" id="rle:pRL110100"/>
<dbReference type="Pfam" id="PF08867">
    <property type="entry name" value="FRG"/>
    <property type="match status" value="1"/>
</dbReference>
<feature type="domain" description="FRG" evidence="1">
    <location>
        <begin position="58"/>
        <end position="164"/>
    </location>
</feature>
<accession>Q1M6T8</accession>
<dbReference type="Proteomes" id="UP000006575">
    <property type="component" value="Plasmid pRL11"/>
</dbReference>
<geneLocation type="plasmid" evidence="2 3">
    <name>pRL11</name>
</geneLocation>
<dbReference type="EMBL" id="AM236085">
    <property type="protein sequence ID" value="CAK03044.1"/>
    <property type="molecule type" value="Genomic_DNA"/>
</dbReference>
<evidence type="ECO:0000259" key="1">
    <source>
        <dbReference type="SMART" id="SM00901"/>
    </source>
</evidence>
<proteinExistence type="predicted"/>
<dbReference type="SMART" id="SM00901">
    <property type="entry name" value="FRG"/>
    <property type="match status" value="1"/>
</dbReference>
<dbReference type="EnsemblBacteria" id="CAK03044">
    <property type="protein sequence ID" value="CAK03044"/>
    <property type="gene ID" value="pRL110100"/>
</dbReference>
<evidence type="ECO:0000313" key="2">
    <source>
        <dbReference type="EMBL" id="CAK03044.1"/>
    </source>
</evidence>
<dbReference type="AlphaFoldDB" id="Q1M6T8"/>
<dbReference type="HOGENOM" id="CLU_679345_0_0_5"/>